<feature type="transmembrane region" description="Helical" evidence="1">
    <location>
        <begin position="27"/>
        <end position="45"/>
    </location>
</feature>
<proteinExistence type="predicted"/>
<dbReference type="HOGENOM" id="CLU_2219207_0_0_0"/>
<keyword evidence="1" id="KW-0472">Membrane</keyword>
<evidence type="ECO:0000313" key="3">
    <source>
        <dbReference type="Proteomes" id="UP000027982"/>
    </source>
</evidence>
<sequence>MNNLLKERLRERALDAQDWFEIRPDPHWWPIVAIPAVIALAYITVPAGFIPILLLMAVVLTVGLLAFGFLGAVFFTVGRIVGDLVELNGARKVKPSSPLNRPTVNA</sequence>
<dbReference type="Proteomes" id="UP000027982">
    <property type="component" value="Chromosome"/>
</dbReference>
<accession>A0A068NYN2</accession>
<protein>
    <submittedName>
        <fullName evidence="2">Uncharacterized protein</fullName>
    </submittedName>
</protein>
<organism evidence="2 3">
    <name type="scientific">Fimbriimonas ginsengisoli Gsoil 348</name>
    <dbReference type="NCBI Taxonomy" id="661478"/>
    <lineage>
        <taxon>Bacteria</taxon>
        <taxon>Bacillati</taxon>
        <taxon>Armatimonadota</taxon>
        <taxon>Fimbriimonadia</taxon>
        <taxon>Fimbriimonadales</taxon>
        <taxon>Fimbriimonadaceae</taxon>
        <taxon>Fimbriimonas</taxon>
    </lineage>
</organism>
<evidence type="ECO:0000313" key="2">
    <source>
        <dbReference type="EMBL" id="AIE87119.1"/>
    </source>
</evidence>
<reference evidence="2 3" key="1">
    <citation type="journal article" date="2014" name="PLoS ONE">
        <title>The first complete genome sequence of the class fimbriimonadia in the phylum armatimonadetes.</title>
        <authorList>
            <person name="Hu Z.Y."/>
            <person name="Wang Y.Z."/>
            <person name="Im W.T."/>
            <person name="Wang S.Y."/>
            <person name="Zhao G.P."/>
            <person name="Zheng H.J."/>
            <person name="Quan Z.X."/>
        </authorList>
    </citation>
    <scope>NUCLEOTIDE SEQUENCE [LARGE SCALE GENOMIC DNA]</scope>
    <source>
        <strain evidence="2">Gsoil 348</strain>
    </source>
</reference>
<keyword evidence="3" id="KW-1185">Reference proteome</keyword>
<feature type="transmembrane region" description="Helical" evidence="1">
    <location>
        <begin position="52"/>
        <end position="77"/>
    </location>
</feature>
<dbReference type="AlphaFoldDB" id="A0A068NYN2"/>
<evidence type="ECO:0000256" key="1">
    <source>
        <dbReference type="SAM" id="Phobius"/>
    </source>
</evidence>
<keyword evidence="1" id="KW-1133">Transmembrane helix</keyword>
<gene>
    <name evidence="2" type="ORF">OP10G_3751</name>
</gene>
<name>A0A068NYN2_FIMGI</name>
<dbReference type="EMBL" id="CP007139">
    <property type="protein sequence ID" value="AIE87119.1"/>
    <property type="molecule type" value="Genomic_DNA"/>
</dbReference>
<dbReference type="RefSeq" id="WP_025228959.1">
    <property type="nucleotide sequence ID" value="NZ_CP007139.1"/>
</dbReference>
<keyword evidence="1" id="KW-0812">Transmembrane</keyword>
<dbReference type="KEGG" id="fgi:OP10G_3751"/>